<reference evidence="2 3" key="1">
    <citation type="journal article" date="2013" name="BMC Genomics">
        <title>Genome sequencing and comparative genomics of honey bee microsporidia, Nosema apis reveal novel insights into host-parasite interactions.</title>
        <authorList>
            <person name="Chen Yp."/>
            <person name="Pettis J.S."/>
            <person name="Zhao Y."/>
            <person name="Liu X."/>
            <person name="Tallon L.J."/>
            <person name="Sadzewicz L.D."/>
            <person name="Li R."/>
            <person name="Zheng H."/>
            <person name="Huang S."/>
            <person name="Zhang X."/>
            <person name="Hamilton M.C."/>
            <person name="Pernal S.F."/>
            <person name="Melathopoulos A.P."/>
            <person name="Yan X."/>
            <person name="Evans J.D."/>
        </authorList>
    </citation>
    <scope>NUCLEOTIDE SEQUENCE [LARGE SCALE GENOMIC DNA]</scope>
    <source>
        <strain evidence="2 3">BRL 01</strain>
    </source>
</reference>
<feature type="transmembrane region" description="Helical" evidence="1">
    <location>
        <begin position="163"/>
        <end position="182"/>
    </location>
</feature>
<dbReference type="EMBL" id="KE647346">
    <property type="protein sequence ID" value="EQB59946.1"/>
    <property type="molecule type" value="Genomic_DNA"/>
</dbReference>
<keyword evidence="1" id="KW-1133">Transmembrane helix</keyword>
<dbReference type="HOGENOM" id="CLU_099520_0_0_1"/>
<evidence type="ECO:0008006" key="4">
    <source>
        <dbReference type="Google" id="ProtNLM"/>
    </source>
</evidence>
<evidence type="ECO:0000256" key="1">
    <source>
        <dbReference type="SAM" id="Phobius"/>
    </source>
</evidence>
<dbReference type="VEuPathDB" id="MicrosporidiaDB:NAPIS_ORF02469"/>
<dbReference type="Proteomes" id="UP000053780">
    <property type="component" value="Unassembled WGS sequence"/>
</dbReference>
<name>T0M998_9MICR</name>
<evidence type="ECO:0000313" key="3">
    <source>
        <dbReference type="Proteomes" id="UP000053780"/>
    </source>
</evidence>
<evidence type="ECO:0000313" key="2">
    <source>
        <dbReference type="EMBL" id="EQB59946.1"/>
    </source>
</evidence>
<dbReference type="OrthoDB" id="2193035at2759"/>
<dbReference type="AlphaFoldDB" id="T0M998"/>
<proteinExistence type="predicted"/>
<keyword evidence="3" id="KW-1185">Reference proteome</keyword>
<gene>
    <name evidence="2" type="ORF">NAPIS_ORF02469</name>
</gene>
<accession>T0M998</accession>
<protein>
    <recommendedName>
        <fullName evidence="4">GOLD domain-containing protein</fullName>
    </recommendedName>
</protein>
<keyword evidence="1" id="KW-0812">Transmembrane</keyword>
<sequence>MIIPIDKSTPFSTYADFSDNTVVLAKATIMIRHPHTGAWIEADDSIIPSINLKVTYDENVCLEDTKYVPHAEFFLITYKGAGTYNFFFKVDMKSNEKFGLKLGIFRGSPQNTEITSSIDYHIKDINKNVTGLLDFARSNIDSEELGNKREKEYINLYNTMFGLVYKTSLLKIIVLFITIFYINTSVKSFFITQKIAK</sequence>
<keyword evidence="1" id="KW-0472">Membrane</keyword>
<organism evidence="2 3">
    <name type="scientific">Vairimorpha apis BRL 01</name>
    <dbReference type="NCBI Taxonomy" id="1037528"/>
    <lineage>
        <taxon>Eukaryota</taxon>
        <taxon>Fungi</taxon>
        <taxon>Fungi incertae sedis</taxon>
        <taxon>Microsporidia</taxon>
        <taxon>Nosematidae</taxon>
        <taxon>Vairimorpha</taxon>
    </lineage>
</organism>